<dbReference type="AlphaFoldDB" id="A0A849K4B9"/>
<evidence type="ECO:0000313" key="2">
    <source>
        <dbReference type="EMBL" id="NNU25997.1"/>
    </source>
</evidence>
<dbReference type="Proteomes" id="UP000557204">
    <property type="component" value="Unassembled WGS sequence"/>
</dbReference>
<gene>
    <name evidence="2" type="ORF">HLI28_00345</name>
</gene>
<dbReference type="PANTHER" id="PTHR43798">
    <property type="entry name" value="MONOACYLGLYCEROL LIPASE"/>
    <property type="match status" value="1"/>
</dbReference>
<name>A0A849K4B9_9MICO</name>
<organism evidence="2 3">
    <name type="scientific">Isoptericola sediminis</name>
    <dbReference type="NCBI Taxonomy" id="2733572"/>
    <lineage>
        <taxon>Bacteria</taxon>
        <taxon>Bacillati</taxon>
        <taxon>Actinomycetota</taxon>
        <taxon>Actinomycetes</taxon>
        <taxon>Micrococcales</taxon>
        <taxon>Promicromonosporaceae</taxon>
        <taxon>Isoptericola</taxon>
    </lineage>
</organism>
<keyword evidence="3" id="KW-1185">Reference proteome</keyword>
<feature type="domain" description="AB hydrolase-1" evidence="1">
    <location>
        <begin position="21"/>
        <end position="249"/>
    </location>
</feature>
<dbReference type="EMBL" id="JABFAJ010000001">
    <property type="protein sequence ID" value="NNU25997.1"/>
    <property type="molecule type" value="Genomic_DNA"/>
</dbReference>
<proteinExistence type="predicted"/>
<dbReference type="GO" id="GO:0016787">
    <property type="term" value="F:hydrolase activity"/>
    <property type="evidence" value="ECO:0007669"/>
    <property type="project" value="UniProtKB-KW"/>
</dbReference>
<accession>A0A849K4B9</accession>
<sequence>MTTMTPSTLATHVLHDGAGVPLVLLHGFPLDHRMWNPVVAELPPGLRVVAVDLPGFGHSDLGQLPPTLEAAADAVHAALRAAGEGNGAVVGMSMGGYVALALAERHPEIVQGLGLVDTKSTADTDEARAGRLAAARTVADSQTLDAVMGMPDKLLGPTSQMERRSLYPTVYDWIRSQSPSAVAWAQRAMAARPDRTDVLHRFPGPVAVVVGAEDSITPIDEAKHMVDAASDATLHVVANAAHLSTIEEPAAVAHALAALQERVVAQL</sequence>
<evidence type="ECO:0000313" key="3">
    <source>
        <dbReference type="Proteomes" id="UP000557204"/>
    </source>
</evidence>
<dbReference type="SUPFAM" id="SSF53474">
    <property type="entry name" value="alpha/beta-Hydrolases"/>
    <property type="match status" value="1"/>
</dbReference>
<dbReference type="InterPro" id="IPR029058">
    <property type="entry name" value="AB_hydrolase_fold"/>
</dbReference>
<dbReference type="Pfam" id="PF00561">
    <property type="entry name" value="Abhydrolase_1"/>
    <property type="match status" value="1"/>
</dbReference>
<dbReference type="InterPro" id="IPR000073">
    <property type="entry name" value="AB_hydrolase_1"/>
</dbReference>
<dbReference type="InterPro" id="IPR050266">
    <property type="entry name" value="AB_hydrolase_sf"/>
</dbReference>
<dbReference type="Gene3D" id="3.40.50.1820">
    <property type="entry name" value="alpha/beta hydrolase"/>
    <property type="match status" value="1"/>
</dbReference>
<keyword evidence="2" id="KW-0378">Hydrolase</keyword>
<reference evidence="2 3" key="1">
    <citation type="submission" date="2020-05" db="EMBL/GenBank/DDBJ databases">
        <title>Genome sequence of Isoptericola sp. JC619 isolated from Chilika lagoon, India.</title>
        <authorList>
            <person name="Kumar D."/>
            <person name="Appam K."/>
            <person name="Gandham S."/>
            <person name="Uppada J."/>
            <person name="Sasikala C."/>
            <person name="Venkata Ramana C."/>
        </authorList>
    </citation>
    <scope>NUCLEOTIDE SEQUENCE [LARGE SCALE GENOMIC DNA]</scope>
    <source>
        <strain evidence="2 3">JC619</strain>
    </source>
</reference>
<protein>
    <submittedName>
        <fullName evidence="2">Alpha/beta fold hydrolase</fullName>
    </submittedName>
</protein>
<comment type="caution">
    <text evidence="2">The sequence shown here is derived from an EMBL/GenBank/DDBJ whole genome shotgun (WGS) entry which is preliminary data.</text>
</comment>
<dbReference type="PRINTS" id="PR00111">
    <property type="entry name" value="ABHYDROLASE"/>
</dbReference>
<evidence type="ECO:0000259" key="1">
    <source>
        <dbReference type="Pfam" id="PF00561"/>
    </source>
</evidence>